<dbReference type="PROSITE" id="PS51257">
    <property type="entry name" value="PROKAR_LIPOPROTEIN"/>
    <property type="match status" value="1"/>
</dbReference>
<protein>
    <submittedName>
        <fullName evidence="2">Putative secreted protein</fullName>
    </submittedName>
</protein>
<organism evidence="2">
    <name type="scientific">Ixodes ricinus</name>
    <name type="common">Common tick</name>
    <name type="synonym">Acarus ricinus</name>
    <dbReference type="NCBI Taxonomy" id="34613"/>
    <lineage>
        <taxon>Eukaryota</taxon>
        <taxon>Metazoa</taxon>
        <taxon>Ecdysozoa</taxon>
        <taxon>Arthropoda</taxon>
        <taxon>Chelicerata</taxon>
        <taxon>Arachnida</taxon>
        <taxon>Acari</taxon>
        <taxon>Parasitiformes</taxon>
        <taxon>Ixodida</taxon>
        <taxon>Ixodoidea</taxon>
        <taxon>Ixodidae</taxon>
        <taxon>Ixodinae</taxon>
        <taxon>Ixodes</taxon>
    </lineage>
</organism>
<proteinExistence type="evidence at transcript level"/>
<evidence type="ECO:0000256" key="1">
    <source>
        <dbReference type="SAM" id="SignalP"/>
    </source>
</evidence>
<feature type="signal peptide" evidence="1">
    <location>
        <begin position="1"/>
        <end position="18"/>
    </location>
</feature>
<name>V5HDS9_IXORI</name>
<evidence type="ECO:0000313" key="2">
    <source>
        <dbReference type="EMBL" id="JAB71538.1"/>
    </source>
</evidence>
<sequence length="99" mass="11012">MMVGRLAALLVLVVSCKAQEELKLTLANNRFGLRLFHALPSDRGSQCILLALQRFDGHGNDVRWSQGENTGEELFRGLGYSASGLTAAQFRLVRPRLRQ</sequence>
<feature type="non-terminal residue" evidence="2">
    <location>
        <position position="99"/>
    </location>
</feature>
<keyword evidence="1" id="KW-0732">Signal</keyword>
<dbReference type="EMBL" id="GANP01012930">
    <property type="protein sequence ID" value="JAB71538.1"/>
    <property type="molecule type" value="mRNA"/>
</dbReference>
<feature type="chain" id="PRO_5004735431" evidence="1">
    <location>
        <begin position="19"/>
        <end position="99"/>
    </location>
</feature>
<reference evidence="2" key="1">
    <citation type="journal article" date="2015" name="Sci. Rep.">
        <title>Tissue- and time-dependent transcription in Ixodes ricinus salivary glands and midguts when blood feeding on the vertebrate host.</title>
        <authorList>
            <person name="Kotsyfakis M."/>
            <person name="Schwarz A."/>
            <person name="Erhart J."/>
            <person name="Ribeiro J.M."/>
        </authorList>
    </citation>
    <scope>NUCLEOTIDE SEQUENCE</scope>
    <source>
        <tissue evidence="2">Salivary gland and midgut</tissue>
    </source>
</reference>
<accession>V5HDS9</accession>
<dbReference type="AlphaFoldDB" id="V5HDS9"/>